<dbReference type="EMBL" id="FBVY01000016">
    <property type="protein sequence ID" value="CUW92800.1"/>
    <property type="molecule type" value="Genomic_DNA"/>
</dbReference>
<dbReference type="AlphaFoldDB" id="A0A9W5F0R6"/>
<sequence length="66" mass="6993">MLPVLVLRGAAGATVLLADVFRCMAGDKRAALRITSTRIAMPAFAVTRLTPATGWYGGWIGRVNCS</sequence>
<organism evidence="1 2">
    <name type="scientific">Agrobacterium genomosp. 2 str. CFBP 5494</name>
    <dbReference type="NCBI Taxonomy" id="1183436"/>
    <lineage>
        <taxon>Bacteria</taxon>
        <taxon>Pseudomonadati</taxon>
        <taxon>Pseudomonadota</taxon>
        <taxon>Alphaproteobacteria</taxon>
        <taxon>Hyphomicrobiales</taxon>
        <taxon>Rhizobiaceae</taxon>
        <taxon>Rhizobium/Agrobacterium group</taxon>
        <taxon>Agrobacterium</taxon>
        <taxon>Agrobacterium tumefaciens complex</taxon>
    </lineage>
</organism>
<evidence type="ECO:0000313" key="1">
    <source>
        <dbReference type="EMBL" id="CUW92800.1"/>
    </source>
</evidence>
<comment type="caution">
    <text evidence="1">The sequence shown here is derived from an EMBL/GenBank/DDBJ whole genome shotgun (WGS) entry which is preliminary data.</text>
</comment>
<dbReference type="Proteomes" id="UP000191933">
    <property type="component" value="Unassembled WGS sequence"/>
</dbReference>
<gene>
    <name evidence="1" type="ORF">AGR2A_Cc50075</name>
</gene>
<proteinExistence type="predicted"/>
<accession>A0A9W5F0R6</accession>
<protein>
    <submittedName>
        <fullName evidence="1">Uncharacterized protein</fullName>
    </submittedName>
</protein>
<evidence type="ECO:0000313" key="2">
    <source>
        <dbReference type="Proteomes" id="UP000191933"/>
    </source>
</evidence>
<keyword evidence="2" id="KW-1185">Reference proteome</keyword>
<name>A0A9W5F0R6_9HYPH</name>
<reference evidence="1 2" key="1">
    <citation type="submission" date="2016-01" db="EMBL/GenBank/DDBJ databases">
        <authorList>
            <person name="Regsiter A."/>
            <person name="william w."/>
        </authorList>
    </citation>
    <scope>NUCLEOTIDE SEQUENCE [LARGE SCALE GENOMIC DNA]</scope>
    <source>
        <strain evidence="1 2">CFBP 5494</strain>
    </source>
</reference>